<dbReference type="InterPro" id="IPR003663">
    <property type="entry name" value="Sugar/inositol_transpt"/>
</dbReference>
<evidence type="ECO:0000313" key="10">
    <source>
        <dbReference type="EMBL" id="EEP77137.1"/>
    </source>
</evidence>
<feature type="transmembrane region" description="Helical" evidence="8">
    <location>
        <begin position="355"/>
        <end position="377"/>
    </location>
</feature>
<evidence type="ECO:0000256" key="1">
    <source>
        <dbReference type="ARBA" id="ARBA00004141"/>
    </source>
</evidence>
<dbReference type="PRINTS" id="PR00171">
    <property type="entry name" value="SUGRTRNSPORT"/>
</dbReference>
<keyword evidence="11" id="KW-1185">Reference proteome</keyword>
<sequence>MEAFDDPEFPEDEKSALRDERKATFWQQTRSLRGAVLVVGALSGVCQGWTQNVPLGKAFNLNLDPQNGSTRDQFVLGALSASVTLASGILGLFISDPIQNHWLGRRGAVAVSAVVSLGATIGVVCSRTEAQIIGCRLLIGAALGAKASVIAPFLAELAPVHMRGALLSTWQISDALGIFLGDVSWKVLDSFKLDPDTEWRFLSATTLIPTIPLMVASYMIPESWMFLMKTREYPQAAEAACLYRRHPIQGYRDIISSHYQMEAEAELMEIRKSTKKEHSVVRQQDEENTPSHPSHAVVDETKPLSERLAHNLPGLCRQFHGPGTDENCPHGYHMNETHFYQRIGQILRDPRCRHALVSGGTVMLTQSLCGINAFAFFSSSLLHAGLSPNFSVILALCFGAVSFGFGLLTPFLSDRLGRTNLVLLGLPVMSVFMFILASLFELDNSAKTPVIMVFTMLFTAVYAFTLGPAAFSLSAESFPSTVREAGMAMCVFINMTSLGIQLLIYPFITGPIGFTASLCIYVRYPANTLL</sequence>
<accession>C4JK29</accession>
<comment type="similarity">
    <text evidence="2">Belongs to the major facilitator superfamily. Sugar transporter (TC 2.A.1.1) family.</text>
</comment>
<dbReference type="PANTHER" id="PTHR48020:SF40">
    <property type="entry name" value="MAJOR FACILITATOR SUPERFAMILY (MFS) PROFILE DOMAIN-CONTAINING PROTEIN"/>
    <property type="match status" value="1"/>
</dbReference>
<dbReference type="PANTHER" id="PTHR48020">
    <property type="entry name" value="PROTON MYO-INOSITOL COTRANSPORTER"/>
    <property type="match status" value="1"/>
</dbReference>
<evidence type="ECO:0000256" key="2">
    <source>
        <dbReference type="ARBA" id="ARBA00010992"/>
    </source>
</evidence>
<dbReference type="PROSITE" id="PS50850">
    <property type="entry name" value="MFS"/>
    <property type="match status" value="1"/>
</dbReference>
<dbReference type="GeneID" id="8440422"/>
<reference evidence="11" key="1">
    <citation type="journal article" date="2009" name="Genome Res.">
        <title>Comparative genomic analyses of the human fungal pathogens Coccidioides and their relatives.</title>
        <authorList>
            <person name="Sharpton T.J."/>
            <person name="Stajich J.E."/>
            <person name="Rounsley S.D."/>
            <person name="Gardner M.J."/>
            <person name="Wortman J.R."/>
            <person name="Jordar V.S."/>
            <person name="Maiti R."/>
            <person name="Kodira C.D."/>
            <person name="Neafsey D.E."/>
            <person name="Zeng Q."/>
            <person name="Hung C.-Y."/>
            <person name="McMahan C."/>
            <person name="Muszewska A."/>
            <person name="Grynberg M."/>
            <person name="Mandel M.A."/>
            <person name="Kellner E.M."/>
            <person name="Barker B.M."/>
            <person name="Galgiani J.N."/>
            <person name="Orbach M.J."/>
            <person name="Kirkland T.N."/>
            <person name="Cole G.T."/>
            <person name="Henn M.R."/>
            <person name="Birren B.W."/>
            <person name="Taylor J.W."/>
        </authorList>
    </citation>
    <scope>NUCLEOTIDE SEQUENCE [LARGE SCALE GENOMIC DNA]</scope>
    <source>
        <strain evidence="11">UAMH 1704</strain>
    </source>
</reference>
<dbReference type="InterPro" id="IPR005828">
    <property type="entry name" value="MFS_sugar_transport-like"/>
</dbReference>
<dbReference type="InterPro" id="IPR020846">
    <property type="entry name" value="MFS_dom"/>
</dbReference>
<dbReference type="HOGENOM" id="CLU_001265_43_3_1"/>
<dbReference type="EMBL" id="CH476615">
    <property type="protein sequence ID" value="EEP77137.1"/>
    <property type="molecule type" value="Genomic_DNA"/>
</dbReference>
<feature type="domain" description="Major facilitator superfamily (MFS) profile" evidence="9">
    <location>
        <begin position="36"/>
        <end position="530"/>
    </location>
</feature>
<dbReference type="InterPro" id="IPR005829">
    <property type="entry name" value="Sugar_transporter_CS"/>
</dbReference>
<dbReference type="GO" id="GO:0022857">
    <property type="term" value="F:transmembrane transporter activity"/>
    <property type="evidence" value="ECO:0007669"/>
    <property type="project" value="InterPro"/>
</dbReference>
<keyword evidence="5 8" id="KW-1133">Transmembrane helix</keyword>
<dbReference type="GO" id="GO:0016020">
    <property type="term" value="C:membrane"/>
    <property type="evidence" value="ECO:0007669"/>
    <property type="project" value="UniProtKB-SubCell"/>
</dbReference>
<feature type="transmembrane region" description="Helical" evidence="8">
    <location>
        <begin position="107"/>
        <end position="125"/>
    </location>
</feature>
<feature type="transmembrane region" description="Helical" evidence="8">
    <location>
        <begin position="421"/>
        <end position="440"/>
    </location>
</feature>
<dbReference type="eggNOG" id="KOG0254">
    <property type="taxonomic scope" value="Eukaryota"/>
</dbReference>
<dbReference type="RefSeq" id="XP_002542470.1">
    <property type="nucleotide sequence ID" value="XM_002542424.1"/>
</dbReference>
<organism evidence="10 11">
    <name type="scientific">Uncinocarpus reesii (strain UAMH 1704)</name>
    <dbReference type="NCBI Taxonomy" id="336963"/>
    <lineage>
        <taxon>Eukaryota</taxon>
        <taxon>Fungi</taxon>
        <taxon>Dikarya</taxon>
        <taxon>Ascomycota</taxon>
        <taxon>Pezizomycotina</taxon>
        <taxon>Eurotiomycetes</taxon>
        <taxon>Eurotiomycetidae</taxon>
        <taxon>Onygenales</taxon>
        <taxon>Onygenaceae</taxon>
        <taxon>Uncinocarpus</taxon>
    </lineage>
</organism>
<feature type="transmembrane region" description="Helical" evidence="8">
    <location>
        <begin position="389"/>
        <end position="409"/>
    </location>
</feature>
<feature type="region of interest" description="Disordered" evidence="7">
    <location>
        <begin position="274"/>
        <end position="298"/>
    </location>
</feature>
<dbReference type="PROSITE" id="PS00217">
    <property type="entry name" value="SUGAR_TRANSPORT_2"/>
    <property type="match status" value="1"/>
</dbReference>
<evidence type="ECO:0000256" key="3">
    <source>
        <dbReference type="ARBA" id="ARBA00022448"/>
    </source>
</evidence>
<feature type="compositionally biased region" description="Basic and acidic residues" evidence="7">
    <location>
        <begin position="274"/>
        <end position="285"/>
    </location>
</feature>
<evidence type="ECO:0000256" key="7">
    <source>
        <dbReference type="SAM" id="MobiDB-lite"/>
    </source>
</evidence>
<dbReference type="InterPro" id="IPR036259">
    <property type="entry name" value="MFS_trans_sf"/>
</dbReference>
<name>C4JK29_UNCRE</name>
<dbReference type="Proteomes" id="UP000002058">
    <property type="component" value="Unassembled WGS sequence"/>
</dbReference>
<evidence type="ECO:0000256" key="8">
    <source>
        <dbReference type="SAM" id="Phobius"/>
    </source>
</evidence>
<feature type="transmembrane region" description="Helical" evidence="8">
    <location>
        <begin position="74"/>
        <end position="95"/>
    </location>
</feature>
<dbReference type="GO" id="GO:0015798">
    <property type="term" value="P:myo-inositol transport"/>
    <property type="evidence" value="ECO:0007669"/>
    <property type="project" value="UniProtKB-ARBA"/>
</dbReference>
<dbReference type="Gene3D" id="1.20.1250.20">
    <property type="entry name" value="MFS general substrate transporter like domains"/>
    <property type="match status" value="1"/>
</dbReference>
<feature type="transmembrane region" description="Helical" evidence="8">
    <location>
        <begin position="137"/>
        <end position="155"/>
    </location>
</feature>
<keyword evidence="6 8" id="KW-0472">Membrane</keyword>
<dbReference type="STRING" id="336963.C4JK29"/>
<dbReference type="KEGG" id="ure:UREG_01986"/>
<dbReference type="SUPFAM" id="SSF103473">
    <property type="entry name" value="MFS general substrate transporter"/>
    <property type="match status" value="1"/>
</dbReference>
<protein>
    <recommendedName>
        <fullName evidence="9">Major facilitator superfamily (MFS) profile domain-containing protein</fullName>
    </recommendedName>
</protein>
<gene>
    <name evidence="10" type="ORF">UREG_01986</name>
</gene>
<evidence type="ECO:0000256" key="4">
    <source>
        <dbReference type="ARBA" id="ARBA00022692"/>
    </source>
</evidence>
<dbReference type="AlphaFoldDB" id="C4JK29"/>
<keyword evidence="4 8" id="KW-0812">Transmembrane</keyword>
<dbReference type="GO" id="GO:0015791">
    <property type="term" value="P:polyol transmembrane transport"/>
    <property type="evidence" value="ECO:0007669"/>
    <property type="project" value="UniProtKB-ARBA"/>
</dbReference>
<evidence type="ECO:0000259" key="9">
    <source>
        <dbReference type="PROSITE" id="PS50850"/>
    </source>
</evidence>
<comment type="subcellular location">
    <subcellularLocation>
        <location evidence="1">Membrane</location>
        <topology evidence="1">Multi-pass membrane protein</topology>
    </subcellularLocation>
</comment>
<dbReference type="Pfam" id="PF00083">
    <property type="entry name" value="Sugar_tr"/>
    <property type="match status" value="2"/>
</dbReference>
<dbReference type="VEuPathDB" id="FungiDB:UREG_01986"/>
<dbReference type="InterPro" id="IPR050814">
    <property type="entry name" value="Myo-inositol_Transporter"/>
</dbReference>
<dbReference type="OrthoDB" id="4197284at2759"/>
<feature type="transmembrane region" description="Helical" evidence="8">
    <location>
        <begin position="485"/>
        <end position="508"/>
    </location>
</feature>
<proteinExistence type="inferred from homology"/>
<evidence type="ECO:0000313" key="11">
    <source>
        <dbReference type="Proteomes" id="UP000002058"/>
    </source>
</evidence>
<keyword evidence="3" id="KW-0813">Transport</keyword>
<evidence type="ECO:0000256" key="6">
    <source>
        <dbReference type="ARBA" id="ARBA00023136"/>
    </source>
</evidence>
<feature type="transmembrane region" description="Helical" evidence="8">
    <location>
        <begin position="452"/>
        <end position="473"/>
    </location>
</feature>
<evidence type="ECO:0000256" key="5">
    <source>
        <dbReference type="ARBA" id="ARBA00022989"/>
    </source>
</evidence>
<dbReference type="InParanoid" id="C4JK29"/>
<feature type="transmembrane region" description="Helical" evidence="8">
    <location>
        <begin position="201"/>
        <end position="221"/>
    </location>
</feature>